<proteinExistence type="predicted"/>
<evidence type="ECO:0000313" key="2">
    <source>
        <dbReference type="EMBL" id="KKA19165.1"/>
    </source>
</evidence>
<accession>A0A0F4YM44</accession>
<evidence type="ECO:0000256" key="1">
    <source>
        <dbReference type="SAM" id="Phobius"/>
    </source>
</evidence>
<comment type="caution">
    <text evidence="2">The sequence shown here is derived from an EMBL/GenBank/DDBJ whole genome shotgun (WGS) entry which is preliminary data.</text>
</comment>
<protein>
    <submittedName>
        <fullName evidence="2">Uncharacterized protein</fullName>
    </submittedName>
</protein>
<feature type="transmembrane region" description="Helical" evidence="1">
    <location>
        <begin position="53"/>
        <end position="71"/>
    </location>
</feature>
<feature type="non-terminal residue" evidence="2">
    <location>
        <position position="1"/>
    </location>
</feature>
<dbReference type="GeneID" id="25319152"/>
<feature type="transmembrane region" description="Helical" evidence="1">
    <location>
        <begin position="77"/>
        <end position="95"/>
    </location>
</feature>
<dbReference type="EMBL" id="LASV01000377">
    <property type="protein sequence ID" value="KKA19165.1"/>
    <property type="molecule type" value="Genomic_DNA"/>
</dbReference>
<reference evidence="2 3" key="1">
    <citation type="submission" date="2015-04" db="EMBL/GenBank/DDBJ databases">
        <authorList>
            <person name="Heijne W.H."/>
            <person name="Fedorova N.D."/>
            <person name="Nierman W.C."/>
            <person name="Vollebregt A.W."/>
            <person name="Zhao Z."/>
            <person name="Wu L."/>
            <person name="Kumar M."/>
            <person name="Stam H."/>
            <person name="van den Berg M.A."/>
            <person name="Pel H.J."/>
        </authorList>
    </citation>
    <scope>NUCLEOTIDE SEQUENCE [LARGE SCALE GENOMIC DNA]</scope>
    <source>
        <strain evidence="2 3">CBS 393.64</strain>
    </source>
</reference>
<evidence type="ECO:0000313" key="3">
    <source>
        <dbReference type="Proteomes" id="UP000053958"/>
    </source>
</evidence>
<organism evidence="2 3">
    <name type="scientific">Rasamsonia emersonii (strain ATCC 16479 / CBS 393.64 / IMI 116815)</name>
    <dbReference type="NCBI Taxonomy" id="1408163"/>
    <lineage>
        <taxon>Eukaryota</taxon>
        <taxon>Fungi</taxon>
        <taxon>Dikarya</taxon>
        <taxon>Ascomycota</taxon>
        <taxon>Pezizomycotina</taxon>
        <taxon>Eurotiomycetes</taxon>
        <taxon>Eurotiomycetidae</taxon>
        <taxon>Eurotiales</taxon>
        <taxon>Trichocomaceae</taxon>
        <taxon>Rasamsonia</taxon>
    </lineage>
</organism>
<keyword evidence="1" id="KW-1133">Transmembrane helix</keyword>
<gene>
    <name evidence="2" type="ORF">T310_6870</name>
</gene>
<sequence>FAHSSSYLPYLHPSFPYACASCLAISNLGTMLRRDWIMKIAVCYLLPREKISYNPVSSLLFLALFPLLFLLCFYRFPSLFLSSFLSLLFSLLFFLL</sequence>
<name>A0A0F4YM44_RASE3</name>
<dbReference type="RefSeq" id="XP_013325777.1">
    <property type="nucleotide sequence ID" value="XM_013470323.1"/>
</dbReference>
<feature type="transmembrane region" description="Helical" evidence="1">
    <location>
        <begin position="14"/>
        <end position="32"/>
    </location>
</feature>
<dbReference type="Proteomes" id="UP000053958">
    <property type="component" value="Unassembled WGS sequence"/>
</dbReference>
<keyword evidence="3" id="KW-1185">Reference proteome</keyword>
<keyword evidence="1" id="KW-0472">Membrane</keyword>
<dbReference type="AlphaFoldDB" id="A0A0F4YM44"/>
<keyword evidence="1" id="KW-0812">Transmembrane</keyword>